<accession>A0A437J6D9</accession>
<dbReference type="Gene3D" id="3.30.70.790">
    <property type="entry name" value="UreE, C-terminal domain"/>
    <property type="match status" value="1"/>
</dbReference>
<comment type="subcellular location">
    <subcellularLocation>
        <location evidence="1 5">Cytoplasm</location>
    </subcellularLocation>
</comment>
<evidence type="ECO:0000256" key="6">
    <source>
        <dbReference type="SAM" id="MobiDB-lite"/>
    </source>
</evidence>
<dbReference type="InterPro" id="IPR004029">
    <property type="entry name" value="UreE_N"/>
</dbReference>
<dbReference type="PIRSF" id="PIRSF036402">
    <property type="entry name" value="Ureas_acces_UreE"/>
    <property type="match status" value="1"/>
</dbReference>
<reference evidence="8 9" key="1">
    <citation type="submission" date="2019-01" db="EMBL/GenBank/DDBJ databases">
        <authorList>
            <person name="Chen W.-M."/>
        </authorList>
    </citation>
    <scope>NUCLEOTIDE SEQUENCE [LARGE SCALE GENOMIC DNA]</scope>
    <source>
        <strain evidence="8 9">TLA-22</strain>
    </source>
</reference>
<dbReference type="InterPro" id="IPR036118">
    <property type="entry name" value="UreE_N_sf"/>
</dbReference>
<dbReference type="GO" id="GO:0065003">
    <property type="term" value="P:protein-containing complex assembly"/>
    <property type="evidence" value="ECO:0007669"/>
    <property type="project" value="InterPro"/>
</dbReference>
<keyword evidence="4 5" id="KW-0143">Chaperone</keyword>
<sequence length="176" mass="19358">MLTARDIIPHGEWNHANACDSVTLDFDARHRRRFHYHGANGTPFLLDLPRAAVLQNGDGLRLSDGRIIAVQAADEPLMQVRADTPGALLRLAWHIGNRHLPAEIHADRILLREDHVIRAMLTGLGAVVETVLAPFTPEQGAYAGGGHDHTHSHGDDDDHGHDHPHDHGHGHHSHAH</sequence>
<comment type="similarity">
    <text evidence="5">Belongs to the UreE family.</text>
</comment>
<dbReference type="SUPFAM" id="SSF69287">
    <property type="entry name" value="Urease metallochaperone UreE, N-terminal domain"/>
    <property type="match status" value="1"/>
</dbReference>
<evidence type="ECO:0000256" key="2">
    <source>
        <dbReference type="ARBA" id="ARBA00022490"/>
    </source>
</evidence>
<gene>
    <name evidence="5 8" type="primary">ureE</name>
    <name evidence="8" type="ORF">ENE74_09640</name>
</gene>
<dbReference type="HAMAP" id="MF_00822">
    <property type="entry name" value="UreE"/>
    <property type="match status" value="1"/>
</dbReference>
<dbReference type="Pfam" id="PF02814">
    <property type="entry name" value="UreE_N"/>
    <property type="match status" value="1"/>
</dbReference>
<dbReference type="SMART" id="SM00988">
    <property type="entry name" value="UreE_N"/>
    <property type="match status" value="1"/>
</dbReference>
<dbReference type="AlphaFoldDB" id="A0A437J6D9"/>
<evidence type="ECO:0000256" key="1">
    <source>
        <dbReference type="ARBA" id="ARBA00004496"/>
    </source>
</evidence>
<dbReference type="InterPro" id="IPR007864">
    <property type="entry name" value="UreE_C_dom"/>
</dbReference>
<evidence type="ECO:0000256" key="4">
    <source>
        <dbReference type="ARBA" id="ARBA00023186"/>
    </source>
</evidence>
<dbReference type="GO" id="GO:0016151">
    <property type="term" value="F:nickel cation binding"/>
    <property type="evidence" value="ECO:0007669"/>
    <property type="project" value="UniProtKB-UniRule"/>
</dbReference>
<comment type="function">
    <text evidence="5">Involved in urease metallocenter assembly. Binds nickel. Probably functions as a nickel donor during metallocenter assembly.</text>
</comment>
<dbReference type="GO" id="GO:0019627">
    <property type="term" value="P:urea metabolic process"/>
    <property type="evidence" value="ECO:0007669"/>
    <property type="project" value="InterPro"/>
</dbReference>
<dbReference type="Proteomes" id="UP000282977">
    <property type="component" value="Unassembled WGS sequence"/>
</dbReference>
<dbReference type="NCBIfam" id="NF009751">
    <property type="entry name" value="PRK13261.1-1"/>
    <property type="match status" value="1"/>
</dbReference>
<evidence type="ECO:0000313" key="8">
    <source>
        <dbReference type="EMBL" id="RVT40738.1"/>
    </source>
</evidence>
<protein>
    <recommendedName>
        <fullName evidence="5">Urease accessory protein UreE</fullName>
    </recommendedName>
</protein>
<name>A0A437J6D9_9SPHN</name>
<dbReference type="RefSeq" id="WP_127690737.1">
    <property type="nucleotide sequence ID" value="NZ_RZUL01000003.1"/>
</dbReference>
<proteinExistence type="inferred from homology"/>
<evidence type="ECO:0000256" key="3">
    <source>
        <dbReference type="ARBA" id="ARBA00022596"/>
    </source>
</evidence>
<dbReference type="SUPFAM" id="SSF69737">
    <property type="entry name" value="Urease metallochaperone UreE, C-terminal domain"/>
    <property type="match status" value="1"/>
</dbReference>
<dbReference type="GO" id="GO:0051082">
    <property type="term" value="F:unfolded protein binding"/>
    <property type="evidence" value="ECO:0007669"/>
    <property type="project" value="UniProtKB-UniRule"/>
</dbReference>
<dbReference type="GO" id="GO:0006457">
    <property type="term" value="P:protein folding"/>
    <property type="evidence" value="ECO:0007669"/>
    <property type="project" value="InterPro"/>
</dbReference>
<evidence type="ECO:0000256" key="5">
    <source>
        <dbReference type="HAMAP-Rule" id="MF_00822"/>
    </source>
</evidence>
<dbReference type="OrthoDB" id="9802215at2"/>
<keyword evidence="3 5" id="KW-0533">Nickel</keyword>
<keyword evidence="9" id="KW-1185">Reference proteome</keyword>
<feature type="region of interest" description="Disordered" evidence="6">
    <location>
        <begin position="139"/>
        <end position="176"/>
    </location>
</feature>
<dbReference type="CDD" id="cd00571">
    <property type="entry name" value="UreE"/>
    <property type="match status" value="1"/>
</dbReference>
<organism evidence="8 9">
    <name type="scientific">Sphingobium algorifonticola</name>
    <dbReference type="NCBI Taxonomy" id="2008318"/>
    <lineage>
        <taxon>Bacteria</taxon>
        <taxon>Pseudomonadati</taxon>
        <taxon>Pseudomonadota</taxon>
        <taxon>Alphaproteobacteria</taxon>
        <taxon>Sphingomonadales</taxon>
        <taxon>Sphingomonadaceae</taxon>
        <taxon>Sphingobium</taxon>
    </lineage>
</organism>
<dbReference type="InterPro" id="IPR012406">
    <property type="entry name" value="UreE"/>
</dbReference>
<comment type="caution">
    <text evidence="8">The sequence shown here is derived from an EMBL/GenBank/DDBJ whole genome shotgun (WGS) entry which is preliminary data.</text>
</comment>
<feature type="domain" description="UreE urease accessory N-terminal" evidence="7">
    <location>
        <begin position="1"/>
        <end position="68"/>
    </location>
</feature>
<feature type="compositionally biased region" description="Basic and acidic residues" evidence="6">
    <location>
        <begin position="146"/>
        <end position="167"/>
    </location>
</feature>
<keyword evidence="2 5" id="KW-0963">Cytoplasm</keyword>
<evidence type="ECO:0000313" key="9">
    <source>
        <dbReference type="Proteomes" id="UP000282977"/>
    </source>
</evidence>
<dbReference type="Gene3D" id="2.60.260.20">
    <property type="entry name" value="Urease metallochaperone UreE, N-terminal domain"/>
    <property type="match status" value="1"/>
</dbReference>
<dbReference type="GO" id="GO:0005737">
    <property type="term" value="C:cytoplasm"/>
    <property type="evidence" value="ECO:0007669"/>
    <property type="project" value="UniProtKB-SubCell"/>
</dbReference>
<dbReference type="Pfam" id="PF05194">
    <property type="entry name" value="UreE_C"/>
    <property type="match status" value="1"/>
</dbReference>
<dbReference type="EMBL" id="RZUL01000003">
    <property type="protein sequence ID" value="RVT40738.1"/>
    <property type="molecule type" value="Genomic_DNA"/>
</dbReference>
<evidence type="ECO:0000259" key="7">
    <source>
        <dbReference type="SMART" id="SM00988"/>
    </source>
</evidence>